<dbReference type="InterPro" id="IPR001509">
    <property type="entry name" value="Epimerase_deHydtase"/>
</dbReference>
<accession>A0A9D5KAK5</accession>
<dbReference type="Pfam" id="PF01370">
    <property type="entry name" value="Epimerase"/>
    <property type="match status" value="1"/>
</dbReference>
<name>A0A9D5KAK5_UNCW3</name>
<sequence>MNRDKVLVTGASGFLGSHICDALHEAGYEAHALVRKTSSRDWLRHDWINIHTAELDDVKGLSEILKGKYAVIHAAAALHGAADEVLEYVNVTCTKLMAEQAVKAGIRKFVFISSNAATEPGSSIYPKKEPGEDNPVSPYGMTKKRAEEVLSRYHKKMKVVNLRYVVIYGPRDKHLVRLFKLVASPVTPILGKYPIYMPSVYVKDGARAAVSALSANVPSGSTYYISDGMPYTFETLYDMIASAIGIKLRFIRIPIGLAAFFMGLVFGSKKTDVAFTAKNIRDFRNRFRLISPEKAIRELDWKPEVMAWDGFRETVQWYRDQGWL</sequence>
<feature type="domain" description="NAD-dependent epimerase/dehydratase" evidence="1">
    <location>
        <begin position="6"/>
        <end position="224"/>
    </location>
</feature>
<reference evidence="2" key="1">
    <citation type="submission" date="2019-11" db="EMBL/GenBank/DDBJ databases">
        <title>Microbial mats filling the niche in hypersaline microbial mats.</title>
        <authorList>
            <person name="Wong H.L."/>
            <person name="Macleod F.I."/>
            <person name="White R.A. III"/>
            <person name="Burns B.P."/>
        </authorList>
    </citation>
    <scope>NUCLEOTIDE SEQUENCE</scope>
    <source>
        <strain evidence="2">Bin_327</strain>
    </source>
</reference>
<evidence type="ECO:0000313" key="2">
    <source>
        <dbReference type="EMBL" id="MBD3365348.1"/>
    </source>
</evidence>
<dbReference type="AlphaFoldDB" id="A0A9D5KAK5"/>
<dbReference type="Proteomes" id="UP000630660">
    <property type="component" value="Unassembled WGS sequence"/>
</dbReference>
<dbReference type="InterPro" id="IPR036291">
    <property type="entry name" value="NAD(P)-bd_dom_sf"/>
</dbReference>
<evidence type="ECO:0000259" key="1">
    <source>
        <dbReference type="Pfam" id="PF01370"/>
    </source>
</evidence>
<evidence type="ECO:0000313" key="3">
    <source>
        <dbReference type="Proteomes" id="UP000630660"/>
    </source>
</evidence>
<gene>
    <name evidence="2" type="ORF">GF359_09065</name>
</gene>
<organism evidence="2 3">
    <name type="scientific">candidate division WOR-3 bacterium</name>
    <dbReference type="NCBI Taxonomy" id="2052148"/>
    <lineage>
        <taxon>Bacteria</taxon>
        <taxon>Bacteria division WOR-3</taxon>
    </lineage>
</organism>
<dbReference type="Gene3D" id="3.40.50.720">
    <property type="entry name" value="NAD(P)-binding Rossmann-like Domain"/>
    <property type="match status" value="1"/>
</dbReference>
<dbReference type="InterPro" id="IPR050177">
    <property type="entry name" value="Lipid_A_modif_metabolic_enz"/>
</dbReference>
<proteinExistence type="predicted"/>
<dbReference type="EMBL" id="WJKJ01000302">
    <property type="protein sequence ID" value="MBD3365348.1"/>
    <property type="molecule type" value="Genomic_DNA"/>
</dbReference>
<protein>
    <submittedName>
        <fullName evidence="2">NAD-dependent epimerase/dehydratase family protein</fullName>
    </submittedName>
</protein>
<dbReference type="PANTHER" id="PTHR43245">
    <property type="entry name" value="BIFUNCTIONAL POLYMYXIN RESISTANCE PROTEIN ARNA"/>
    <property type="match status" value="1"/>
</dbReference>
<dbReference type="SUPFAM" id="SSF51735">
    <property type="entry name" value="NAD(P)-binding Rossmann-fold domains"/>
    <property type="match status" value="1"/>
</dbReference>
<comment type="caution">
    <text evidence="2">The sequence shown here is derived from an EMBL/GenBank/DDBJ whole genome shotgun (WGS) entry which is preliminary data.</text>
</comment>